<accession>K0IBH8</accession>
<reference evidence="1 2" key="1">
    <citation type="journal article" date="2012" name="Environ. Microbiol.">
        <title>The genome of the ammonia-oxidizing Candidatus Nitrososphaera gargensis: insights into metabolic versatility and environmental adaptations.</title>
        <authorList>
            <person name="Spang A."/>
            <person name="Poehlein A."/>
            <person name="Offre P."/>
            <person name="Zumbragel S."/>
            <person name="Haider S."/>
            <person name="Rychlik N."/>
            <person name="Nowka B."/>
            <person name="Schmeisser C."/>
            <person name="Lebedeva E.V."/>
            <person name="Rattei T."/>
            <person name="Bohm C."/>
            <person name="Schmid M."/>
            <person name="Galushko A."/>
            <person name="Hatzenpichler R."/>
            <person name="Weinmaier T."/>
            <person name="Daniel R."/>
            <person name="Schleper C."/>
            <person name="Spieck E."/>
            <person name="Streit W."/>
            <person name="Wagner M."/>
        </authorList>
    </citation>
    <scope>NUCLEOTIDE SEQUENCE [LARGE SCALE GENOMIC DNA]</scope>
    <source>
        <strain evidence="2">Ga9.2</strain>
    </source>
</reference>
<dbReference type="GeneID" id="13795561"/>
<sequence>MHLFRYIAELERKGVLQKRLAFDIRPSDKDFFRHLTEYALNNEIFYAREIERYLKRKRSKEEMIHYVQKRKAMKHPHVNKHFKELANAGLIVKVEDKLLPHARARPFKISPLGWLYFWAMLRIPFRSYFEILKERYDSDPIVEAFIQPYFEKKTVQSLIHSTYVIDEYLSPGSFQPYLEKCCRDLISDLQSIRFSEEFFKARVRYRAKMFILEEILFMGREPVSFSILGKWKDKNLERYQVRSEIEAIRSLGHKKGSLLRQDRKFMTVLGEIRDELGRAMLYFVDSQKKNKKDDVSYLLAPELAKVNPS</sequence>
<dbReference type="EMBL" id="CP002408">
    <property type="protein sequence ID" value="AFU58631.1"/>
    <property type="molecule type" value="Genomic_DNA"/>
</dbReference>
<evidence type="ECO:0000313" key="1">
    <source>
        <dbReference type="EMBL" id="AFU58631.1"/>
    </source>
</evidence>
<keyword evidence="2" id="KW-1185">Reference proteome</keyword>
<gene>
    <name evidence="1" type="ordered locus">Ngar_c16980</name>
</gene>
<name>K0IBH8_NITGG</name>
<protein>
    <submittedName>
        <fullName evidence="1">Uncharacterized protein</fullName>
    </submittedName>
</protein>
<dbReference type="InParanoid" id="K0IBH8"/>
<dbReference type="BioCyc" id="CNIT1237085:G1324-1696-MONOMER"/>
<evidence type="ECO:0000313" key="2">
    <source>
        <dbReference type="Proteomes" id="UP000008037"/>
    </source>
</evidence>
<organism evidence="1 2">
    <name type="scientific">Nitrososphaera gargensis (strain Ga9.2)</name>
    <dbReference type="NCBI Taxonomy" id="1237085"/>
    <lineage>
        <taxon>Archaea</taxon>
        <taxon>Nitrososphaerota</taxon>
        <taxon>Nitrososphaeria</taxon>
        <taxon>Nitrososphaerales</taxon>
        <taxon>Nitrososphaeraceae</taxon>
        <taxon>Nitrososphaera</taxon>
    </lineage>
</organism>
<dbReference type="RefSeq" id="WP_015019168.1">
    <property type="nucleotide sequence ID" value="NC_018719.1"/>
</dbReference>
<dbReference type="AlphaFoldDB" id="K0IBH8"/>
<dbReference type="Proteomes" id="UP000008037">
    <property type="component" value="Chromosome"/>
</dbReference>
<dbReference type="KEGG" id="nga:Ngar_c16980"/>
<proteinExistence type="predicted"/>
<dbReference type="HOGENOM" id="CLU_898982_0_0_2"/>